<keyword evidence="2" id="KW-0813">Transport</keyword>
<dbReference type="Pfam" id="PF00780">
    <property type="entry name" value="CNH"/>
    <property type="match status" value="1"/>
</dbReference>
<evidence type="ECO:0000256" key="3">
    <source>
        <dbReference type="ARBA" id="ARBA00022490"/>
    </source>
</evidence>
<dbReference type="VEuPathDB" id="FungiDB:CD36_35400"/>
<dbReference type="InterPro" id="IPR001180">
    <property type="entry name" value="CNH_dom"/>
</dbReference>
<dbReference type="PANTHER" id="PTHR12894:SF27">
    <property type="entry name" value="TRANSFORMING GROWTH FACTOR-BETA RECEPTOR-ASSOCIATED PROTEIN 1"/>
    <property type="match status" value="1"/>
</dbReference>
<dbReference type="HOGENOM" id="CLU_330932_0_0_1"/>
<dbReference type="OrthoDB" id="5325112at2759"/>
<dbReference type="GeneID" id="8049639"/>
<dbReference type="eggNOG" id="KOG2063">
    <property type="taxonomic scope" value="Eukaryota"/>
</dbReference>
<organism evidence="7 8">
    <name type="scientific">Candida dubliniensis (strain CD36 / ATCC MYA-646 / CBS 7987 / NCPF 3949 / NRRL Y-17841)</name>
    <name type="common">Yeast</name>
    <dbReference type="NCBI Taxonomy" id="573826"/>
    <lineage>
        <taxon>Eukaryota</taxon>
        <taxon>Fungi</taxon>
        <taxon>Dikarya</taxon>
        <taxon>Ascomycota</taxon>
        <taxon>Saccharomycotina</taxon>
        <taxon>Pichiomycetes</taxon>
        <taxon>Debaryomycetaceae</taxon>
        <taxon>Candida/Lodderomyces clade</taxon>
        <taxon>Candida</taxon>
    </lineage>
</organism>
<keyword evidence="4" id="KW-0653">Protein transport</keyword>
<reference evidence="7 8" key="1">
    <citation type="journal article" date="2009" name="Genome Res.">
        <title>Comparative genomics of the fungal pathogens Candida dubliniensis and Candida albicans.</title>
        <authorList>
            <person name="Jackson A.P."/>
            <person name="Gamble J.A."/>
            <person name="Yeomans T."/>
            <person name="Moran G.P."/>
            <person name="Saunders D."/>
            <person name="Harris D."/>
            <person name="Aslett M."/>
            <person name="Barrell J.F."/>
            <person name="Butler G."/>
            <person name="Citiulo F."/>
            <person name="Coleman D.C."/>
            <person name="de Groot P.W.J."/>
            <person name="Goodwin T.J."/>
            <person name="Quail M.A."/>
            <person name="McQuillan J."/>
            <person name="Munro C.A."/>
            <person name="Pain A."/>
            <person name="Poulter R.T."/>
            <person name="Rajandream M.A."/>
            <person name="Renauld H."/>
            <person name="Spiering M.J."/>
            <person name="Tivey A."/>
            <person name="Gow N.A.R."/>
            <person name="Barrell B."/>
            <person name="Sullivan D.J."/>
            <person name="Berriman M."/>
        </authorList>
    </citation>
    <scope>NUCLEOTIDE SEQUENCE [LARGE SCALE GENOMIC DNA]</scope>
    <source>
        <strain evidence="8">CD36 / ATCC MYA-646 / CBS 7987 / NCPF 3949 / NRRL Y-17841</strain>
    </source>
</reference>
<evidence type="ECO:0000256" key="1">
    <source>
        <dbReference type="ARBA" id="ARBA00004496"/>
    </source>
</evidence>
<evidence type="ECO:0000313" key="7">
    <source>
        <dbReference type="EMBL" id="CAX40522.1"/>
    </source>
</evidence>
<proteinExistence type="predicted"/>
<dbReference type="GO" id="GO:0006914">
    <property type="term" value="P:autophagy"/>
    <property type="evidence" value="ECO:0007669"/>
    <property type="project" value="TreeGrafter"/>
</dbReference>
<dbReference type="EMBL" id="FM992695">
    <property type="protein sequence ID" value="CAX40522.1"/>
    <property type="molecule type" value="Genomic_DNA"/>
</dbReference>
<dbReference type="Gene3D" id="2.130.10.10">
    <property type="entry name" value="YVTN repeat-like/Quinoprotein amine dehydrogenase"/>
    <property type="match status" value="1"/>
</dbReference>
<dbReference type="InterPro" id="IPR032914">
    <property type="entry name" value="Vam6/VPS39/TRAP1"/>
</dbReference>
<dbReference type="GO" id="GO:0005737">
    <property type="term" value="C:cytoplasm"/>
    <property type="evidence" value="ECO:0007669"/>
    <property type="project" value="UniProtKB-SubCell"/>
</dbReference>
<accession>B9WN55</accession>
<keyword evidence="3" id="KW-0963">Cytoplasm</keyword>
<keyword evidence="8" id="KW-1185">Reference proteome</keyword>
<dbReference type="KEGG" id="cdu:CD36_35400"/>
<feature type="domain" description="CNH" evidence="5">
    <location>
        <begin position="19"/>
        <end position="280"/>
    </location>
</feature>
<dbReference type="CGD" id="CAL0000161056">
    <property type="gene designation" value="Cd36_35400"/>
</dbReference>
<sequence length="797" mass="91032">MDTIHYQISPVVENIHLDNETITDITTYQNNLYVGTTNGHLLHFHRFDDTQEYIPLSTIDVGTQSISKILCIESIQRLLVISNRIVQSYILPELSPCRMKKMKDVTDLYLLDNRVLVLSPTKIRIISIHADTITLLKEISYQGGVACRSCKDSNFVVVANHESYDIIDIDNNRKVPLFNYISESKVHPWIIPFDGEYLLTVSSDANTSMAMFINNAGDVTRGTLTWIDKGYPENSIAIEEDYVFALFKNCMVVSSLATLETVTETENPGYTITKVPSAFVIDRRLANIIDTSSHVTSLILTDGKQILGLHRIHKLVEIHQKFIQDNLELELAPENFTGKDSQYITYLALFQAVATKNEDKFWEIVELKTDSELVSFVFYILGGGEKHTPFPGLSEVCQHYGVFKNDQLLKKYISGLSHQYLSATLILYYYQHCTDEEALTFTRRTTFDNTQPIVDLLISQNRIQCASEVYKKLAVPIEYNTFINNHLSDSLIDDAIDLLLSGKLDENEYSKTLVSVLKFDKQKGIGVLKNAPPKYHSINQTVMKDLSGTTNDEKGYLLLRIELMEITHKENPTDELLQLITQALHLLYDTIKDQFTHLHQEFKSTTSLEKEKWPKISWLAFLDMTPKSKELSTFAELYLKSFELARKVPDGPIFDYHRMFSNCDIDSLLEFGDYSTAESLAAGETPLPKKTFYGATHFTPQPSTTELVHILDFYVTQYASGLSAEPAIKHFAETYYHKITPWQLLQPIPSHFPLAYLVGYFHLVMANQTQQYRDVLIRKSISRAESLRTRKLLDVSK</sequence>
<evidence type="ECO:0000256" key="4">
    <source>
        <dbReference type="ARBA" id="ARBA00022927"/>
    </source>
</evidence>
<dbReference type="Proteomes" id="UP000002605">
    <property type="component" value="Chromosome R"/>
</dbReference>
<evidence type="ECO:0000259" key="5">
    <source>
        <dbReference type="PROSITE" id="PS50219"/>
    </source>
</evidence>
<dbReference type="AlphaFoldDB" id="B9WN55"/>
<dbReference type="GO" id="GO:0016020">
    <property type="term" value="C:membrane"/>
    <property type="evidence" value="ECO:0007669"/>
    <property type="project" value="TreeGrafter"/>
</dbReference>
<dbReference type="InterPro" id="IPR036322">
    <property type="entry name" value="WD40_repeat_dom_sf"/>
</dbReference>
<evidence type="ECO:0000313" key="8">
    <source>
        <dbReference type="Proteomes" id="UP000002605"/>
    </source>
</evidence>
<dbReference type="RefSeq" id="XP_002422514.1">
    <property type="nucleotide sequence ID" value="XM_002422469.1"/>
</dbReference>
<dbReference type="GO" id="GO:0015031">
    <property type="term" value="P:protein transport"/>
    <property type="evidence" value="ECO:0007669"/>
    <property type="project" value="UniProtKB-KW"/>
</dbReference>
<protein>
    <submittedName>
        <fullName evidence="7">Vacuolar protein sorting-associated protein, putative</fullName>
    </submittedName>
</protein>
<name>B9WN55_CANDC</name>
<dbReference type="GO" id="GO:0034058">
    <property type="term" value="P:endosomal vesicle fusion"/>
    <property type="evidence" value="ECO:0007669"/>
    <property type="project" value="TreeGrafter"/>
</dbReference>
<dbReference type="InterPro" id="IPR015943">
    <property type="entry name" value="WD40/YVTN_repeat-like_dom_sf"/>
</dbReference>
<evidence type="ECO:0000313" key="6">
    <source>
        <dbReference type="CGD" id="CAL0000161056"/>
    </source>
</evidence>
<dbReference type="PROSITE" id="PS50219">
    <property type="entry name" value="CNH"/>
    <property type="match status" value="1"/>
</dbReference>
<comment type="subcellular location">
    <subcellularLocation>
        <location evidence="1">Cytoplasm</location>
    </subcellularLocation>
</comment>
<gene>
    <name evidence="6" type="ordered locus">Cd36_35400</name>
    <name evidence="7" type="ORF">CD36_35400</name>
</gene>
<evidence type="ECO:0000256" key="2">
    <source>
        <dbReference type="ARBA" id="ARBA00022448"/>
    </source>
</evidence>
<dbReference type="PANTHER" id="PTHR12894">
    <property type="entry name" value="CNH DOMAIN CONTAINING"/>
    <property type="match status" value="1"/>
</dbReference>
<dbReference type="SUPFAM" id="SSF50978">
    <property type="entry name" value="WD40 repeat-like"/>
    <property type="match status" value="1"/>
</dbReference>